<dbReference type="EMBL" id="JARFYN010000009">
    <property type="protein sequence ID" value="MDL2405886.1"/>
    <property type="molecule type" value="Genomic_DNA"/>
</dbReference>
<dbReference type="SUPFAM" id="SSF56300">
    <property type="entry name" value="Metallo-dependent phosphatases"/>
    <property type="match status" value="1"/>
</dbReference>
<keyword evidence="3" id="KW-0408">Iron</keyword>
<reference evidence="7" key="1">
    <citation type="submission" date="2023-06" db="EMBL/GenBank/DDBJ databases">
        <title>Phylogenetic Diversity of Rhizobium strains.</title>
        <authorList>
            <person name="Moura F.T."/>
            <person name="Helene L.C.F."/>
            <person name="Hungria M."/>
        </authorList>
    </citation>
    <scope>NUCLEOTIDE SEQUENCE</scope>
    <source>
        <strain evidence="7">CCGE524</strain>
    </source>
</reference>
<keyword evidence="2" id="KW-0378">Hydrolase</keyword>
<keyword evidence="8" id="KW-1185">Reference proteome</keyword>
<sequence length="581" mass="63745">MTTLIDPKMGDVEADASSTKRRSLLSLTGSLLAEISLPKLILVWFLLVALPALVLGLVPLVGTAWLAQFSRSLASSYRGIWPFIILLIVAAIGWLGGKPLHRAAEQGFWSLNSLAIQPAYALFREAVRHFLEAMFESRLNEKRRARLRGVSAAVAGLLLCLFCLAVIAVSWPYSRWTGDLSDLTAPLSLVVPTLANALIILCIYCAGAALVWGLADAAMDQPQGFIGFSHQSELTRKWRVAHLSDIHVVGEQYGFRIESGRSGPRGNDRLAQLFVRLSAIDSENRLDHILITGDITDAGRSPEWAEFSTTLSRYPELAERTLLLPGNHDINVVDRANPARLDLPISPARRLREMRALSGMATVQSNRVRVVDHSTWELGATLAQALAPYRTDIATFADRGGFRLAASLATIWAEAFPMILPPNEDEGLGIILLDSTAQTHFSFTNALGLISSEQSKAIKAVIKRFPRASWIVALHHHLIEYPGLSKAFSVRIGTALINGSWFVRQLQQLGDRIIVMHGHRHIDWIGHCGKLKIVSAPSPVMGSTGRDVTHFHVHTFGIDREGVLVMLPPERVDVPGSDLSV</sequence>
<dbReference type="InterPro" id="IPR004843">
    <property type="entry name" value="Calcineurin-like_PHP"/>
</dbReference>
<evidence type="ECO:0000313" key="7">
    <source>
        <dbReference type="EMBL" id="MDL2405886.1"/>
    </source>
</evidence>
<protein>
    <submittedName>
        <fullName evidence="7">Metallophosphoesterase</fullName>
    </submittedName>
</protein>
<comment type="similarity">
    <text evidence="4">Belongs to the cyclic nucleotide phosphodiesterase class-III family.</text>
</comment>
<gene>
    <name evidence="7" type="ORF">PY650_09450</name>
</gene>
<dbReference type="Proteomes" id="UP001172630">
    <property type="component" value="Unassembled WGS sequence"/>
</dbReference>
<evidence type="ECO:0000259" key="6">
    <source>
        <dbReference type="Pfam" id="PF00149"/>
    </source>
</evidence>
<dbReference type="Gene3D" id="3.60.21.10">
    <property type="match status" value="2"/>
</dbReference>
<dbReference type="Pfam" id="PF00149">
    <property type="entry name" value="Metallophos"/>
    <property type="match status" value="1"/>
</dbReference>
<dbReference type="PANTHER" id="PTHR42988:SF2">
    <property type="entry name" value="CYCLIC NUCLEOTIDE PHOSPHODIESTERASE CBUA0032-RELATED"/>
    <property type="match status" value="1"/>
</dbReference>
<proteinExistence type="inferred from homology"/>
<evidence type="ECO:0000313" key="8">
    <source>
        <dbReference type="Proteomes" id="UP001172630"/>
    </source>
</evidence>
<dbReference type="InterPro" id="IPR029052">
    <property type="entry name" value="Metallo-depent_PP-like"/>
</dbReference>
<keyword evidence="5" id="KW-0472">Membrane</keyword>
<comment type="caution">
    <text evidence="7">The sequence shown here is derived from an EMBL/GenBank/DDBJ whole genome shotgun (WGS) entry which is preliminary data.</text>
</comment>
<accession>A0ABT7KB91</accession>
<keyword evidence="5" id="KW-1133">Transmembrane helix</keyword>
<dbReference type="InterPro" id="IPR050884">
    <property type="entry name" value="CNP_phosphodiesterase-III"/>
</dbReference>
<evidence type="ECO:0000256" key="3">
    <source>
        <dbReference type="ARBA" id="ARBA00023004"/>
    </source>
</evidence>
<name>A0ABT7KB91_9HYPH</name>
<evidence type="ECO:0000256" key="5">
    <source>
        <dbReference type="SAM" id="Phobius"/>
    </source>
</evidence>
<evidence type="ECO:0000256" key="1">
    <source>
        <dbReference type="ARBA" id="ARBA00022723"/>
    </source>
</evidence>
<feature type="transmembrane region" description="Helical" evidence="5">
    <location>
        <begin position="193"/>
        <end position="215"/>
    </location>
</feature>
<feature type="transmembrane region" description="Helical" evidence="5">
    <location>
        <begin position="79"/>
        <end position="96"/>
    </location>
</feature>
<evidence type="ECO:0000256" key="2">
    <source>
        <dbReference type="ARBA" id="ARBA00022801"/>
    </source>
</evidence>
<dbReference type="PANTHER" id="PTHR42988">
    <property type="entry name" value="PHOSPHOHYDROLASE"/>
    <property type="match status" value="1"/>
</dbReference>
<organism evidence="7 8">
    <name type="scientific">Rhizobium calliandrae</name>
    <dbReference type="NCBI Taxonomy" id="1312182"/>
    <lineage>
        <taxon>Bacteria</taxon>
        <taxon>Pseudomonadati</taxon>
        <taxon>Pseudomonadota</taxon>
        <taxon>Alphaproteobacteria</taxon>
        <taxon>Hyphomicrobiales</taxon>
        <taxon>Rhizobiaceae</taxon>
        <taxon>Rhizobium/Agrobacterium group</taxon>
        <taxon>Rhizobium</taxon>
    </lineage>
</organism>
<feature type="transmembrane region" description="Helical" evidence="5">
    <location>
        <begin position="147"/>
        <end position="173"/>
    </location>
</feature>
<keyword evidence="5" id="KW-0812">Transmembrane</keyword>
<keyword evidence="1" id="KW-0479">Metal-binding</keyword>
<dbReference type="RefSeq" id="WP_285878890.1">
    <property type="nucleotide sequence ID" value="NZ_JARFYN010000009.1"/>
</dbReference>
<feature type="domain" description="Calcineurin-like phosphoesterase" evidence="6">
    <location>
        <begin position="239"/>
        <end position="333"/>
    </location>
</feature>
<feature type="transmembrane region" description="Helical" evidence="5">
    <location>
        <begin position="41"/>
        <end position="67"/>
    </location>
</feature>
<evidence type="ECO:0000256" key="4">
    <source>
        <dbReference type="ARBA" id="ARBA00025742"/>
    </source>
</evidence>